<gene>
    <name evidence="2" type="ORF">ACIRA0001_2880</name>
</gene>
<evidence type="ECO:0000313" key="3">
    <source>
        <dbReference type="Proteomes" id="UP000018419"/>
    </source>
</evidence>
<feature type="chain" id="PRO_5045597112" evidence="1">
    <location>
        <begin position="46"/>
        <end position="143"/>
    </location>
</feature>
<keyword evidence="3" id="KW-1185">Reference proteome</keyword>
<name>A0ABP2GM20_ACIRA</name>
<organism evidence="2 3">
    <name type="scientific">Acinetobacter radioresistens SK82</name>
    <dbReference type="NCBI Taxonomy" id="596318"/>
    <lineage>
        <taxon>Bacteria</taxon>
        <taxon>Pseudomonadati</taxon>
        <taxon>Pseudomonadota</taxon>
        <taxon>Gammaproteobacteria</taxon>
        <taxon>Moraxellales</taxon>
        <taxon>Moraxellaceae</taxon>
        <taxon>Acinetobacter</taxon>
    </lineage>
</organism>
<proteinExistence type="predicted"/>
<accession>A0ABP2GM20</accession>
<comment type="caution">
    <text evidence="2">The sequence shown here is derived from an EMBL/GenBank/DDBJ whole genome shotgun (WGS) entry which is preliminary data.</text>
</comment>
<protein>
    <submittedName>
        <fullName evidence="2">Uncharacterized protein</fullName>
    </submittedName>
</protein>
<evidence type="ECO:0000313" key="2">
    <source>
        <dbReference type="EMBL" id="EET82761.1"/>
    </source>
</evidence>
<keyword evidence="1" id="KW-0732">Signal</keyword>
<dbReference type="Proteomes" id="UP000018419">
    <property type="component" value="Unassembled WGS sequence"/>
</dbReference>
<evidence type="ECO:0000256" key="1">
    <source>
        <dbReference type="SAM" id="SignalP"/>
    </source>
</evidence>
<reference evidence="2 3" key="1">
    <citation type="submission" date="2009-07" db="EMBL/GenBank/DDBJ databases">
        <authorList>
            <person name="Madupu R."/>
            <person name="Durkin A.S."/>
            <person name="Torralba M."/>
            <person name="Methe B."/>
            <person name="Sutton G.G."/>
            <person name="Strausberg R.L."/>
            <person name="Nelson K.E."/>
        </authorList>
    </citation>
    <scope>NUCLEOTIDE SEQUENCE [LARGE SCALE GENOMIC DNA]</scope>
    <source>
        <strain evidence="2 3">SK82</strain>
    </source>
</reference>
<feature type="signal peptide" evidence="1">
    <location>
        <begin position="1"/>
        <end position="45"/>
    </location>
</feature>
<sequence>MYSIADAAFKCYLLAYDELKNWKNMKKVLNLLVTATLALPTLAFAETGHSSQATLAQVQTAQGTATAQAELKNDTITLISPRTGIRYTMKATERPIILRTAAIAAVNNVTVNRIVASNPALSAASQEQAKQSLLGTETALASN</sequence>
<dbReference type="EMBL" id="ACVR01000030">
    <property type="protein sequence ID" value="EET82761.1"/>
    <property type="molecule type" value="Genomic_DNA"/>
</dbReference>